<comment type="caution">
    <text evidence="2">The sequence shown here is derived from an EMBL/GenBank/DDBJ whole genome shotgun (WGS) entry which is preliminary data.</text>
</comment>
<reference evidence="2" key="1">
    <citation type="submission" date="2020-10" db="EMBL/GenBank/DDBJ databases">
        <authorList>
            <person name="Gilroy R."/>
        </authorList>
    </citation>
    <scope>NUCLEOTIDE SEQUENCE</scope>
    <source>
        <strain evidence="2">6276</strain>
    </source>
</reference>
<accession>A0A9D1F106</accession>
<dbReference type="InterPro" id="IPR001173">
    <property type="entry name" value="Glyco_trans_2-like"/>
</dbReference>
<dbReference type="AlphaFoldDB" id="A0A9D1F106"/>
<dbReference type="Gene3D" id="3.90.550.10">
    <property type="entry name" value="Spore Coat Polysaccharide Biosynthesis Protein SpsA, Chain A"/>
    <property type="match status" value="1"/>
</dbReference>
<evidence type="ECO:0000259" key="1">
    <source>
        <dbReference type="Pfam" id="PF00535"/>
    </source>
</evidence>
<dbReference type="Proteomes" id="UP000823928">
    <property type="component" value="Unassembled WGS sequence"/>
</dbReference>
<dbReference type="PANTHER" id="PTHR22916:SF3">
    <property type="entry name" value="UDP-GLCNAC:BETAGAL BETA-1,3-N-ACETYLGLUCOSAMINYLTRANSFERASE-LIKE PROTEIN 1"/>
    <property type="match status" value="1"/>
</dbReference>
<evidence type="ECO:0000313" key="3">
    <source>
        <dbReference type="Proteomes" id="UP000823928"/>
    </source>
</evidence>
<name>A0A9D1F106_9BACT</name>
<evidence type="ECO:0000313" key="2">
    <source>
        <dbReference type="EMBL" id="HIS37573.1"/>
    </source>
</evidence>
<organism evidence="2 3">
    <name type="scientific">Candidatus Scatousia excrementigallinarum</name>
    <dbReference type="NCBI Taxonomy" id="2840935"/>
    <lineage>
        <taxon>Bacteria</taxon>
        <taxon>Candidatus Scatousia</taxon>
    </lineage>
</organism>
<reference evidence="2" key="2">
    <citation type="journal article" date="2021" name="PeerJ">
        <title>Extensive microbial diversity within the chicken gut microbiome revealed by metagenomics and culture.</title>
        <authorList>
            <person name="Gilroy R."/>
            <person name="Ravi A."/>
            <person name="Getino M."/>
            <person name="Pursley I."/>
            <person name="Horton D.L."/>
            <person name="Alikhan N.F."/>
            <person name="Baker D."/>
            <person name="Gharbi K."/>
            <person name="Hall N."/>
            <person name="Watson M."/>
            <person name="Adriaenssens E.M."/>
            <person name="Foster-Nyarko E."/>
            <person name="Jarju S."/>
            <person name="Secka A."/>
            <person name="Antonio M."/>
            <person name="Oren A."/>
            <person name="Chaudhuri R.R."/>
            <person name="La Ragione R."/>
            <person name="Hildebrand F."/>
            <person name="Pallen M.J."/>
        </authorList>
    </citation>
    <scope>NUCLEOTIDE SEQUENCE</scope>
    <source>
        <strain evidence="2">6276</strain>
    </source>
</reference>
<dbReference type="SUPFAM" id="SSF53448">
    <property type="entry name" value="Nucleotide-diphospho-sugar transferases"/>
    <property type="match status" value="1"/>
</dbReference>
<dbReference type="InterPro" id="IPR029044">
    <property type="entry name" value="Nucleotide-diphossugar_trans"/>
</dbReference>
<proteinExistence type="predicted"/>
<dbReference type="EMBL" id="DVIU01000274">
    <property type="protein sequence ID" value="HIS37573.1"/>
    <property type="molecule type" value="Genomic_DNA"/>
</dbReference>
<dbReference type="PANTHER" id="PTHR22916">
    <property type="entry name" value="GLYCOSYLTRANSFERASE"/>
    <property type="match status" value="1"/>
</dbReference>
<dbReference type="Pfam" id="PF00535">
    <property type="entry name" value="Glycos_transf_2"/>
    <property type="match status" value="1"/>
</dbReference>
<sequence length="282" mass="33365">MDPKVSIITTTYNIIDKDQTDDFYLQVNLLDKQTYPEIEHIVIDGASTDETDVLLKEYKTKGYINFFSEKDTSKVHAYNKGIMRAKGKYICFLSVDDFFHDITAIQDVVNLMEANQADFTFSPAYCRHPDGFVFMFQPAMHNAFQVMPCARQAMFFKRSVLEKENYFDEKFKILSEFDMIIRLMMKKYKGIYFDGNYTTYKLGERAFENPDKAMQECKSIFYKNYKHLTRLDDDILEYMVRDSEFPQELLEKLAGCYPPEDKELFFERCEAMHKLRIESQRG</sequence>
<dbReference type="GO" id="GO:0016758">
    <property type="term" value="F:hexosyltransferase activity"/>
    <property type="evidence" value="ECO:0007669"/>
    <property type="project" value="UniProtKB-ARBA"/>
</dbReference>
<protein>
    <submittedName>
        <fullName evidence="2">Glycosyltransferase</fullName>
    </submittedName>
</protein>
<feature type="domain" description="Glycosyltransferase 2-like" evidence="1">
    <location>
        <begin position="7"/>
        <end position="134"/>
    </location>
</feature>
<gene>
    <name evidence="2" type="ORF">IAC10_13285</name>
</gene>